<accession>A0A8X6XY31</accession>
<dbReference type="AlphaFoldDB" id="A0A8X6XY31"/>
<sequence length="93" mass="10338">MPSPFLLIFLPVILSSVWACPSEQSIAPACICRDMEDGAMMICSNITSAEELVPYIKTTDSLDMLALTIMESTLIYIPSDLFKNTKYQKVNTI</sequence>
<name>A0A8X6XY31_9ARAC</name>
<evidence type="ECO:0000256" key="1">
    <source>
        <dbReference type="SAM" id="SignalP"/>
    </source>
</evidence>
<reference evidence="2" key="1">
    <citation type="submission" date="2020-08" db="EMBL/GenBank/DDBJ databases">
        <title>Multicomponent nature underlies the extraordinary mechanical properties of spider dragline silk.</title>
        <authorList>
            <person name="Kono N."/>
            <person name="Nakamura H."/>
            <person name="Mori M."/>
            <person name="Yoshida Y."/>
            <person name="Ohtoshi R."/>
            <person name="Malay A.D."/>
            <person name="Moran D.A.P."/>
            <person name="Tomita M."/>
            <person name="Numata K."/>
            <person name="Arakawa K."/>
        </authorList>
    </citation>
    <scope>NUCLEOTIDE SEQUENCE</scope>
</reference>
<comment type="caution">
    <text evidence="2">The sequence shown here is derived from an EMBL/GenBank/DDBJ whole genome shotgun (WGS) entry which is preliminary data.</text>
</comment>
<protein>
    <submittedName>
        <fullName evidence="2">Uncharacterized protein</fullName>
    </submittedName>
</protein>
<dbReference type="Proteomes" id="UP000886998">
    <property type="component" value="Unassembled WGS sequence"/>
</dbReference>
<feature type="signal peptide" evidence="1">
    <location>
        <begin position="1"/>
        <end position="19"/>
    </location>
</feature>
<gene>
    <name evidence="2" type="primary">AVEN_54041_1</name>
    <name evidence="2" type="ORF">TNIN_21571</name>
</gene>
<evidence type="ECO:0000313" key="3">
    <source>
        <dbReference type="Proteomes" id="UP000886998"/>
    </source>
</evidence>
<feature type="chain" id="PRO_5036471427" evidence="1">
    <location>
        <begin position="20"/>
        <end position="93"/>
    </location>
</feature>
<keyword evidence="1" id="KW-0732">Signal</keyword>
<evidence type="ECO:0000313" key="2">
    <source>
        <dbReference type="EMBL" id="GFY61168.1"/>
    </source>
</evidence>
<organism evidence="2 3">
    <name type="scientific">Trichonephila inaurata madagascariensis</name>
    <dbReference type="NCBI Taxonomy" id="2747483"/>
    <lineage>
        <taxon>Eukaryota</taxon>
        <taxon>Metazoa</taxon>
        <taxon>Ecdysozoa</taxon>
        <taxon>Arthropoda</taxon>
        <taxon>Chelicerata</taxon>
        <taxon>Arachnida</taxon>
        <taxon>Araneae</taxon>
        <taxon>Araneomorphae</taxon>
        <taxon>Entelegynae</taxon>
        <taxon>Araneoidea</taxon>
        <taxon>Nephilidae</taxon>
        <taxon>Trichonephila</taxon>
        <taxon>Trichonephila inaurata</taxon>
    </lineage>
</organism>
<proteinExistence type="predicted"/>
<dbReference type="OrthoDB" id="6436316at2759"/>
<dbReference type="EMBL" id="BMAV01013466">
    <property type="protein sequence ID" value="GFY61168.1"/>
    <property type="molecule type" value="Genomic_DNA"/>
</dbReference>
<keyword evidence="3" id="KW-1185">Reference proteome</keyword>